<evidence type="ECO:0000313" key="2">
    <source>
        <dbReference type="Proteomes" id="UP000283090"/>
    </source>
</evidence>
<dbReference type="EMBL" id="SAEB01000003">
    <property type="protein sequence ID" value="RVD87835.1"/>
    <property type="molecule type" value="Genomic_DNA"/>
</dbReference>
<dbReference type="VEuPathDB" id="FungiDB:DFL_002042"/>
<sequence length="74" mass="8651">MNSYLVLSTSFDQLLYKQPPETRTNVLFYFEERGRYATLAAHTLGVFNPNYVMPHRRHSRARGLELHLPISKLS</sequence>
<dbReference type="Proteomes" id="UP000283090">
    <property type="component" value="Unassembled WGS sequence"/>
</dbReference>
<organism evidence="1 2">
    <name type="scientific">Arthrobotrys flagrans</name>
    <name type="common">Nematode-trapping fungus</name>
    <name type="synonym">Trichothecium flagrans</name>
    <dbReference type="NCBI Taxonomy" id="97331"/>
    <lineage>
        <taxon>Eukaryota</taxon>
        <taxon>Fungi</taxon>
        <taxon>Dikarya</taxon>
        <taxon>Ascomycota</taxon>
        <taxon>Pezizomycotina</taxon>
        <taxon>Orbiliomycetes</taxon>
        <taxon>Orbiliales</taxon>
        <taxon>Orbiliaceae</taxon>
        <taxon>Arthrobotrys</taxon>
    </lineage>
</organism>
<name>A0A437A9D5_ARTFL</name>
<keyword evidence="2" id="KW-1185">Reference proteome</keyword>
<evidence type="ECO:0000313" key="1">
    <source>
        <dbReference type="EMBL" id="RVD87835.1"/>
    </source>
</evidence>
<dbReference type="AlphaFoldDB" id="A0A437A9D5"/>
<proteinExistence type="predicted"/>
<dbReference type="GeneID" id="93584353"/>
<dbReference type="RefSeq" id="XP_067493379.1">
    <property type="nucleotide sequence ID" value="XM_067630768.1"/>
</dbReference>
<reference evidence="1 2" key="1">
    <citation type="submission" date="2019-01" db="EMBL/GenBank/DDBJ databases">
        <title>Intercellular communication is required for trap formation in the nematode-trapping fungus Duddingtonia flagrans.</title>
        <authorList>
            <person name="Youssar L."/>
            <person name="Wernet V."/>
            <person name="Hensel N."/>
            <person name="Hildebrandt H.-G."/>
            <person name="Fischer R."/>
        </authorList>
    </citation>
    <scope>NUCLEOTIDE SEQUENCE [LARGE SCALE GENOMIC DNA]</scope>
    <source>
        <strain evidence="1 2">CBS H-5679</strain>
    </source>
</reference>
<gene>
    <name evidence="1" type="ORF">DFL_002042</name>
</gene>
<comment type="caution">
    <text evidence="1">The sequence shown here is derived from an EMBL/GenBank/DDBJ whole genome shotgun (WGS) entry which is preliminary data.</text>
</comment>
<protein>
    <submittedName>
        <fullName evidence="1">Uncharacterized protein</fullName>
    </submittedName>
</protein>
<accession>A0A437A9D5</accession>